<reference evidence="3" key="1">
    <citation type="submission" date="2022-05" db="EMBL/GenBank/DDBJ databases">
        <title>Sphingomonas sp. strain MG17 Genome sequencing and assembly.</title>
        <authorList>
            <person name="Kim I."/>
        </authorList>
    </citation>
    <scope>NUCLEOTIDE SEQUENCE</scope>
    <source>
        <strain evidence="3">MG17</strain>
    </source>
</reference>
<evidence type="ECO:0000313" key="4">
    <source>
        <dbReference type="Proteomes" id="UP001139451"/>
    </source>
</evidence>
<feature type="transmembrane region" description="Helical" evidence="1">
    <location>
        <begin position="89"/>
        <end position="107"/>
    </location>
</feature>
<dbReference type="InterPro" id="IPR000160">
    <property type="entry name" value="GGDEF_dom"/>
</dbReference>
<dbReference type="Pfam" id="PF00990">
    <property type="entry name" value="GGDEF"/>
    <property type="match status" value="1"/>
</dbReference>
<dbReference type="SUPFAM" id="SSF55073">
    <property type="entry name" value="Nucleotide cyclase"/>
    <property type="match status" value="1"/>
</dbReference>
<comment type="caution">
    <text evidence="3">The sequence shown here is derived from an EMBL/GenBank/DDBJ whole genome shotgun (WGS) entry which is preliminary data.</text>
</comment>
<dbReference type="PROSITE" id="PS50887">
    <property type="entry name" value="GGDEF"/>
    <property type="match status" value="1"/>
</dbReference>
<evidence type="ECO:0000256" key="1">
    <source>
        <dbReference type="SAM" id="Phobius"/>
    </source>
</evidence>
<feature type="domain" description="GGDEF" evidence="2">
    <location>
        <begin position="206"/>
        <end position="339"/>
    </location>
</feature>
<feature type="transmembrane region" description="Helical" evidence="1">
    <location>
        <begin position="63"/>
        <end position="83"/>
    </location>
</feature>
<protein>
    <submittedName>
        <fullName evidence="3">GGDEF domain-containing protein</fullName>
    </submittedName>
</protein>
<dbReference type="Gene3D" id="3.30.70.270">
    <property type="match status" value="1"/>
</dbReference>
<keyword evidence="1" id="KW-0472">Membrane</keyword>
<dbReference type="AlphaFoldDB" id="A0A9X2HJE2"/>
<gene>
    <name evidence="3" type="ORF">M9978_11980</name>
</gene>
<dbReference type="InterPro" id="IPR029787">
    <property type="entry name" value="Nucleotide_cyclase"/>
</dbReference>
<feature type="transmembrane region" description="Helical" evidence="1">
    <location>
        <begin position="138"/>
        <end position="157"/>
    </location>
</feature>
<keyword evidence="1" id="KW-1133">Transmembrane helix</keyword>
<dbReference type="RefSeq" id="WP_254293462.1">
    <property type="nucleotide sequence ID" value="NZ_JAMLDX010000008.1"/>
</dbReference>
<dbReference type="CDD" id="cd01949">
    <property type="entry name" value="GGDEF"/>
    <property type="match status" value="1"/>
</dbReference>
<dbReference type="EMBL" id="JAMLDX010000008">
    <property type="protein sequence ID" value="MCP3731147.1"/>
    <property type="molecule type" value="Genomic_DNA"/>
</dbReference>
<dbReference type="NCBIfam" id="TIGR00254">
    <property type="entry name" value="GGDEF"/>
    <property type="match status" value="1"/>
</dbReference>
<accession>A0A9X2HJE2</accession>
<name>A0A9X2HJE2_9SPHN</name>
<dbReference type="InterPro" id="IPR043128">
    <property type="entry name" value="Rev_trsase/Diguanyl_cyclase"/>
</dbReference>
<dbReference type="Proteomes" id="UP001139451">
    <property type="component" value="Unassembled WGS sequence"/>
</dbReference>
<feature type="transmembrane region" description="Helical" evidence="1">
    <location>
        <begin position="20"/>
        <end position="42"/>
    </location>
</feature>
<keyword evidence="1" id="KW-0812">Transmembrane</keyword>
<dbReference type="SMART" id="SM00267">
    <property type="entry name" value="GGDEF"/>
    <property type="match status" value="1"/>
</dbReference>
<dbReference type="PANTHER" id="PTHR46663">
    <property type="entry name" value="DIGUANYLATE CYCLASE DGCT-RELATED"/>
    <property type="match status" value="1"/>
</dbReference>
<dbReference type="InterPro" id="IPR052163">
    <property type="entry name" value="DGC-Regulatory_Protein"/>
</dbReference>
<dbReference type="PANTHER" id="PTHR46663:SF2">
    <property type="entry name" value="GGDEF DOMAIN-CONTAINING PROTEIN"/>
    <property type="match status" value="1"/>
</dbReference>
<evidence type="ECO:0000313" key="3">
    <source>
        <dbReference type="EMBL" id="MCP3731147.1"/>
    </source>
</evidence>
<sequence>MTFAFVLTVVLVGTRFVDTFLIATGALGITASLARLGTVAWFRREALADALAPARARRIERRFATTYLAFAACLGLFGPYVLRLPDPELHMLVVSLMVGYCAGAAAGVGLRPGIAIPSMALAITPTILTAALSGKPVYVGMSVILAALLAGGSHSVGARNRTTTAEIGQRVTFGSLARQDGLTALPNRLALREWFEAHFSLADGDSAIAVHYLDLDRFKPVNDRHGHPAGDALLAAVGARLSQSLRAGDIAARLGGDEFAVLQLGLRHPGEAELLGQRLVAAIRQPFAIKGEMVEISACVGTAITADRTRDLEQLLMEADQALYRAKRRGDGAIEHYAA</sequence>
<organism evidence="3 4">
    <name type="scientific">Sphingomonas tagetis</name>
    <dbReference type="NCBI Taxonomy" id="2949092"/>
    <lineage>
        <taxon>Bacteria</taxon>
        <taxon>Pseudomonadati</taxon>
        <taxon>Pseudomonadota</taxon>
        <taxon>Alphaproteobacteria</taxon>
        <taxon>Sphingomonadales</taxon>
        <taxon>Sphingomonadaceae</taxon>
        <taxon>Sphingomonas</taxon>
    </lineage>
</organism>
<proteinExistence type="predicted"/>
<evidence type="ECO:0000259" key="2">
    <source>
        <dbReference type="PROSITE" id="PS50887"/>
    </source>
</evidence>
<keyword evidence="4" id="KW-1185">Reference proteome</keyword>